<organism evidence="4 5">
    <name type="scientific">Skermanella cutis</name>
    <dbReference type="NCBI Taxonomy" id="2775420"/>
    <lineage>
        <taxon>Bacteria</taxon>
        <taxon>Pseudomonadati</taxon>
        <taxon>Pseudomonadota</taxon>
        <taxon>Alphaproteobacteria</taxon>
        <taxon>Rhodospirillales</taxon>
        <taxon>Azospirillaceae</taxon>
        <taxon>Skermanella</taxon>
    </lineage>
</organism>
<accession>A0ABX7BA30</accession>
<dbReference type="Proteomes" id="UP000595197">
    <property type="component" value="Chromosome"/>
</dbReference>
<dbReference type="PANTHER" id="PTHR30160:SF7">
    <property type="entry name" value="ADP-HEPTOSE--LPS HEPTOSYLTRANSFERASE 2"/>
    <property type="match status" value="1"/>
</dbReference>
<dbReference type="PANTHER" id="PTHR30160">
    <property type="entry name" value="TETRAACYLDISACCHARIDE 4'-KINASE-RELATED"/>
    <property type="match status" value="1"/>
</dbReference>
<evidence type="ECO:0000256" key="3">
    <source>
        <dbReference type="SAM" id="MobiDB-lite"/>
    </source>
</evidence>
<name>A0ABX7BA30_9PROT</name>
<sequence>MRILFIGNSRIGDFILSSGLLAHLIERHPGSRITVVCGRIVAPLLAETPCIERVIVMEKRKHHRHWLDLWLTTVGTRWDLVVDLRNSAVSRVLAAREVRRVGRAKGMRLHRVEEIGRVLDLDPPPDPRLWIGGADHAAAAGLVPDGPPVLALGPGSTHEHKRWPSERFAELARRLTGPDGILPGGRVAVIGSPAERAQAEPVLAAVEPDRRIDLMSNTPLLVAAACLQRCALYVGNDGGQMHLSAAAGVPTVGLFGPTPAHHYRPWGPHADYAQAPEPFETLSARIPEAMRAGVSLMGGLTVDAVEATVRRLWDAVRAGHPCPSGGRAPVVLGSGRNDSGNSPAATQD</sequence>
<dbReference type="CDD" id="cd03789">
    <property type="entry name" value="GT9_LPS_heptosyltransferase"/>
    <property type="match status" value="1"/>
</dbReference>
<keyword evidence="5" id="KW-1185">Reference proteome</keyword>
<keyword evidence="1" id="KW-0328">Glycosyltransferase</keyword>
<protein>
    <submittedName>
        <fullName evidence="4">Glycosyltransferase family 9 protein</fullName>
    </submittedName>
</protein>
<dbReference type="Gene3D" id="3.40.50.2000">
    <property type="entry name" value="Glycogen Phosphorylase B"/>
    <property type="match status" value="2"/>
</dbReference>
<dbReference type="InterPro" id="IPR051199">
    <property type="entry name" value="LPS_LOS_Heptosyltrfase"/>
</dbReference>
<dbReference type="Pfam" id="PF01075">
    <property type="entry name" value="Glyco_transf_9"/>
    <property type="match status" value="1"/>
</dbReference>
<evidence type="ECO:0000313" key="4">
    <source>
        <dbReference type="EMBL" id="QQP90168.1"/>
    </source>
</evidence>
<feature type="compositionally biased region" description="Polar residues" evidence="3">
    <location>
        <begin position="336"/>
        <end position="348"/>
    </location>
</feature>
<reference evidence="4" key="1">
    <citation type="submission" date="2021-02" db="EMBL/GenBank/DDBJ databases">
        <title>Skermanella TT6 skin isolate.</title>
        <authorList>
            <person name="Lee K."/>
            <person name="Ganzorig M."/>
        </authorList>
    </citation>
    <scope>NUCLEOTIDE SEQUENCE</scope>
    <source>
        <strain evidence="4">TT6</strain>
    </source>
</reference>
<dbReference type="EMBL" id="CP067420">
    <property type="protein sequence ID" value="QQP90168.1"/>
    <property type="molecule type" value="Genomic_DNA"/>
</dbReference>
<gene>
    <name evidence="4" type="ORF">IGS68_02545</name>
</gene>
<evidence type="ECO:0000256" key="2">
    <source>
        <dbReference type="ARBA" id="ARBA00022679"/>
    </source>
</evidence>
<dbReference type="InterPro" id="IPR002201">
    <property type="entry name" value="Glyco_trans_9"/>
</dbReference>
<evidence type="ECO:0000256" key="1">
    <source>
        <dbReference type="ARBA" id="ARBA00022676"/>
    </source>
</evidence>
<evidence type="ECO:0000313" key="5">
    <source>
        <dbReference type="Proteomes" id="UP000595197"/>
    </source>
</evidence>
<feature type="region of interest" description="Disordered" evidence="3">
    <location>
        <begin position="324"/>
        <end position="348"/>
    </location>
</feature>
<keyword evidence="2" id="KW-0808">Transferase</keyword>
<dbReference type="RefSeq" id="WP_201077096.1">
    <property type="nucleotide sequence ID" value="NZ_CP067420.1"/>
</dbReference>
<dbReference type="SUPFAM" id="SSF53756">
    <property type="entry name" value="UDP-Glycosyltransferase/glycogen phosphorylase"/>
    <property type="match status" value="1"/>
</dbReference>
<proteinExistence type="predicted"/>